<accession>A0A4Y8LNS8</accession>
<dbReference type="GO" id="GO:0006281">
    <property type="term" value="P:DNA repair"/>
    <property type="evidence" value="ECO:0007669"/>
    <property type="project" value="UniProtKB-KW"/>
</dbReference>
<keyword evidence="2" id="KW-0479">Metal-binding</keyword>
<dbReference type="GO" id="GO:0051539">
    <property type="term" value="F:4 iron, 4 sulfur cluster binding"/>
    <property type="evidence" value="ECO:0007669"/>
    <property type="project" value="UniProtKB-KW"/>
</dbReference>
<keyword evidence="4" id="KW-0378">Hydrolase</keyword>
<dbReference type="SMART" id="SM00986">
    <property type="entry name" value="UDG"/>
    <property type="match status" value="1"/>
</dbReference>
<keyword evidence="5" id="KW-0408">Iron</keyword>
<evidence type="ECO:0000256" key="2">
    <source>
        <dbReference type="ARBA" id="ARBA00022723"/>
    </source>
</evidence>
<dbReference type="CDD" id="cd10030">
    <property type="entry name" value="UDG-F4_TTUDGA_SPO1dp_like"/>
    <property type="match status" value="1"/>
</dbReference>
<proteinExistence type="predicted"/>
<comment type="caution">
    <text evidence="9">The sequence shown here is derived from an EMBL/GenBank/DDBJ whole genome shotgun (WGS) entry which is preliminary data.</text>
</comment>
<dbReference type="Gene3D" id="3.40.470.10">
    <property type="entry name" value="Uracil-DNA glycosylase-like domain"/>
    <property type="match status" value="1"/>
</dbReference>
<keyword evidence="1" id="KW-0004">4Fe-4S</keyword>
<evidence type="ECO:0000313" key="10">
    <source>
        <dbReference type="Proteomes" id="UP000297776"/>
    </source>
</evidence>
<protein>
    <submittedName>
        <fullName evidence="9">Uracil-DNA glycosylase</fullName>
    </submittedName>
</protein>
<dbReference type="InterPro" id="IPR051536">
    <property type="entry name" value="UDG_Type-4/5"/>
</dbReference>
<evidence type="ECO:0000256" key="3">
    <source>
        <dbReference type="ARBA" id="ARBA00022763"/>
    </source>
</evidence>
<dbReference type="OrthoDB" id="5290748at2"/>
<evidence type="ECO:0000256" key="6">
    <source>
        <dbReference type="ARBA" id="ARBA00023014"/>
    </source>
</evidence>
<dbReference type="InterPro" id="IPR036895">
    <property type="entry name" value="Uracil-DNA_glycosylase-like_sf"/>
</dbReference>
<gene>
    <name evidence="9" type="ORF">E2626_05775</name>
</gene>
<keyword evidence="7" id="KW-0234">DNA repair</keyword>
<name>A0A4Y8LNS8_9BACL</name>
<organism evidence="9 10">
    <name type="scientific">Jeotgalibacillus salarius</name>
    <dbReference type="NCBI Taxonomy" id="546023"/>
    <lineage>
        <taxon>Bacteria</taxon>
        <taxon>Bacillati</taxon>
        <taxon>Bacillota</taxon>
        <taxon>Bacilli</taxon>
        <taxon>Bacillales</taxon>
        <taxon>Caryophanaceae</taxon>
        <taxon>Jeotgalibacillus</taxon>
    </lineage>
</organism>
<dbReference type="SUPFAM" id="SSF52141">
    <property type="entry name" value="Uracil-DNA glycosylase-like"/>
    <property type="match status" value="1"/>
</dbReference>
<dbReference type="SMART" id="SM00987">
    <property type="entry name" value="UreE_C"/>
    <property type="match status" value="1"/>
</dbReference>
<keyword evidence="6" id="KW-0411">Iron-sulfur</keyword>
<reference evidence="9 10" key="1">
    <citation type="submission" date="2019-03" db="EMBL/GenBank/DDBJ databases">
        <authorList>
            <person name="Yang Y."/>
        </authorList>
    </citation>
    <scope>NUCLEOTIDE SEQUENCE [LARGE SCALE GENOMIC DNA]</scope>
    <source>
        <strain evidence="9 10">ASL-1</strain>
    </source>
</reference>
<evidence type="ECO:0000256" key="5">
    <source>
        <dbReference type="ARBA" id="ARBA00023004"/>
    </source>
</evidence>
<evidence type="ECO:0000259" key="8">
    <source>
        <dbReference type="SMART" id="SM00986"/>
    </source>
</evidence>
<evidence type="ECO:0000256" key="7">
    <source>
        <dbReference type="ARBA" id="ARBA00023204"/>
    </source>
</evidence>
<keyword evidence="3" id="KW-0227">DNA damage</keyword>
<keyword evidence="10" id="KW-1185">Reference proteome</keyword>
<feature type="domain" description="Uracil-DNA glycosylase-like" evidence="8">
    <location>
        <begin position="28"/>
        <end position="207"/>
    </location>
</feature>
<dbReference type="GO" id="GO:0046872">
    <property type="term" value="F:metal ion binding"/>
    <property type="evidence" value="ECO:0007669"/>
    <property type="project" value="UniProtKB-KW"/>
</dbReference>
<dbReference type="AlphaFoldDB" id="A0A4Y8LNS8"/>
<evidence type="ECO:0000313" key="9">
    <source>
        <dbReference type="EMBL" id="TFE02423.1"/>
    </source>
</evidence>
<dbReference type="GO" id="GO:0097506">
    <property type="term" value="F:deaminated base DNA N-glycosylase activity"/>
    <property type="evidence" value="ECO:0007669"/>
    <property type="project" value="UniProtKB-ARBA"/>
</dbReference>
<evidence type="ECO:0000256" key="4">
    <source>
        <dbReference type="ARBA" id="ARBA00022801"/>
    </source>
</evidence>
<dbReference type="InterPro" id="IPR005122">
    <property type="entry name" value="Uracil-DNA_glycosylase-like"/>
</dbReference>
<dbReference type="PANTHER" id="PTHR33693">
    <property type="entry name" value="TYPE-5 URACIL-DNA GLYCOSYLASE"/>
    <property type="match status" value="1"/>
</dbReference>
<dbReference type="Proteomes" id="UP000297776">
    <property type="component" value="Unassembled WGS sequence"/>
</dbReference>
<sequence>MLLMKIPESLAKQGKERIKNYPVEGFVYGEGPDHPVIMLVGEAPGETEIHNGIPFSGRAGKELMQSLDFLGLTRDDVYITSAVRSRPYKWGEKKDRKSGEMIKRKYNRAPTGGEIKAHAPILDYEVKHVNAPIIVTLGNIGLQRLAGKDKKVTQVHGQLLKQPVQYLENPDAGFKWTEEAYEIFPTFHPAAIFYNRSLDEKLKEDLVKLKKLIEDRGLKNEQGRT</sequence>
<evidence type="ECO:0000256" key="1">
    <source>
        <dbReference type="ARBA" id="ARBA00022485"/>
    </source>
</evidence>
<dbReference type="EMBL" id="SORX01000003">
    <property type="protein sequence ID" value="TFE02423.1"/>
    <property type="molecule type" value="Genomic_DNA"/>
</dbReference>
<dbReference type="PANTHER" id="PTHR33693:SF1">
    <property type="entry name" value="TYPE-4 URACIL-DNA GLYCOSYLASE"/>
    <property type="match status" value="1"/>
</dbReference>
<dbReference type="Pfam" id="PF03167">
    <property type="entry name" value="UDG"/>
    <property type="match status" value="1"/>
</dbReference>